<keyword evidence="1" id="KW-0472">Membrane</keyword>
<evidence type="ECO:0000313" key="2">
    <source>
        <dbReference type="EMBL" id="KDQ05824.1"/>
    </source>
</evidence>
<gene>
    <name evidence="2" type="ORF">BOTBODRAFT_89502</name>
</gene>
<feature type="non-terminal residue" evidence="2">
    <location>
        <position position="156"/>
    </location>
</feature>
<organism evidence="2 3">
    <name type="scientific">Botryobasidium botryosum (strain FD-172 SS1)</name>
    <dbReference type="NCBI Taxonomy" id="930990"/>
    <lineage>
        <taxon>Eukaryota</taxon>
        <taxon>Fungi</taxon>
        <taxon>Dikarya</taxon>
        <taxon>Basidiomycota</taxon>
        <taxon>Agaricomycotina</taxon>
        <taxon>Agaricomycetes</taxon>
        <taxon>Cantharellales</taxon>
        <taxon>Botryobasidiaceae</taxon>
        <taxon>Botryobasidium</taxon>
    </lineage>
</organism>
<evidence type="ECO:0000313" key="3">
    <source>
        <dbReference type="Proteomes" id="UP000027195"/>
    </source>
</evidence>
<reference evidence="3" key="1">
    <citation type="journal article" date="2014" name="Proc. Natl. Acad. Sci. U.S.A.">
        <title>Extensive sampling of basidiomycete genomes demonstrates inadequacy of the white-rot/brown-rot paradigm for wood decay fungi.</title>
        <authorList>
            <person name="Riley R."/>
            <person name="Salamov A.A."/>
            <person name="Brown D.W."/>
            <person name="Nagy L.G."/>
            <person name="Floudas D."/>
            <person name="Held B.W."/>
            <person name="Levasseur A."/>
            <person name="Lombard V."/>
            <person name="Morin E."/>
            <person name="Otillar R."/>
            <person name="Lindquist E.A."/>
            <person name="Sun H."/>
            <person name="LaButti K.M."/>
            <person name="Schmutz J."/>
            <person name="Jabbour D."/>
            <person name="Luo H."/>
            <person name="Baker S.E."/>
            <person name="Pisabarro A.G."/>
            <person name="Walton J.D."/>
            <person name="Blanchette R.A."/>
            <person name="Henrissat B."/>
            <person name="Martin F."/>
            <person name="Cullen D."/>
            <person name="Hibbett D.S."/>
            <person name="Grigoriev I.V."/>
        </authorList>
    </citation>
    <scope>NUCLEOTIDE SEQUENCE [LARGE SCALE GENOMIC DNA]</scope>
    <source>
        <strain evidence="3">FD-172 SS1</strain>
    </source>
</reference>
<feature type="non-terminal residue" evidence="2">
    <location>
        <position position="1"/>
    </location>
</feature>
<proteinExistence type="predicted"/>
<dbReference type="HOGENOM" id="CLU_108765_0_0_1"/>
<dbReference type="InParanoid" id="A0A067LS54"/>
<dbReference type="Proteomes" id="UP000027195">
    <property type="component" value="Unassembled WGS sequence"/>
</dbReference>
<dbReference type="EMBL" id="KL198182">
    <property type="protein sequence ID" value="KDQ05824.1"/>
    <property type="molecule type" value="Genomic_DNA"/>
</dbReference>
<evidence type="ECO:0000256" key="1">
    <source>
        <dbReference type="SAM" id="Phobius"/>
    </source>
</evidence>
<keyword evidence="1" id="KW-1133">Transmembrane helix</keyword>
<dbReference type="STRING" id="930990.A0A067LS54"/>
<dbReference type="OrthoDB" id="73076at2759"/>
<protein>
    <submittedName>
        <fullName evidence="2">Uncharacterized protein</fullName>
    </submittedName>
</protein>
<sequence>DVDATNHQNDQAAARLFDASTLSFVTRHFPDYQGLASLLKVFGGLFTAWKDPKMGHLERIQLAFRARVFLTGWRTHVTGHRFYSTTTQFLSPFAYDSFLSLCDALVLLILVYRDYFPTHPLLPWLHSTEPCERIFAMLRKHRSNFNHSNFLQFMSK</sequence>
<feature type="transmembrane region" description="Helical" evidence="1">
    <location>
        <begin position="93"/>
        <end position="112"/>
    </location>
</feature>
<keyword evidence="1" id="KW-0812">Transmembrane</keyword>
<dbReference type="AlphaFoldDB" id="A0A067LS54"/>
<keyword evidence="3" id="KW-1185">Reference proteome</keyword>
<accession>A0A067LS54</accession>
<name>A0A067LS54_BOTB1</name>